<dbReference type="AlphaFoldDB" id="A0A0N4XXK1"/>
<protein>
    <submittedName>
        <fullName evidence="4">DUF4378 domain-containing protein</fullName>
    </submittedName>
</protein>
<evidence type="ECO:0000313" key="2">
    <source>
        <dbReference type="EMBL" id="VDL71314.1"/>
    </source>
</evidence>
<evidence type="ECO:0000256" key="1">
    <source>
        <dbReference type="SAM" id="MobiDB-lite"/>
    </source>
</evidence>
<name>A0A0N4XXK1_NIPBR</name>
<dbReference type="WBParaSite" id="NBR_0000772401-mRNA-1">
    <property type="protein sequence ID" value="NBR_0000772401-mRNA-1"/>
    <property type="gene ID" value="NBR_0000772401"/>
</dbReference>
<proteinExistence type="predicted"/>
<evidence type="ECO:0000313" key="3">
    <source>
        <dbReference type="Proteomes" id="UP000271162"/>
    </source>
</evidence>
<organism evidence="4">
    <name type="scientific">Nippostrongylus brasiliensis</name>
    <name type="common">Rat hookworm</name>
    <dbReference type="NCBI Taxonomy" id="27835"/>
    <lineage>
        <taxon>Eukaryota</taxon>
        <taxon>Metazoa</taxon>
        <taxon>Ecdysozoa</taxon>
        <taxon>Nematoda</taxon>
        <taxon>Chromadorea</taxon>
        <taxon>Rhabditida</taxon>
        <taxon>Rhabditina</taxon>
        <taxon>Rhabditomorpha</taxon>
        <taxon>Strongyloidea</taxon>
        <taxon>Heligmosomidae</taxon>
        <taxon>Nippostrongylus</taxon>
    </lineage>
</organism>
<dbReference type="EMBL" id="UYSL01019919">
    <property type="protein sequence ID" value="VDL71314.1"/>
    <property type="molecule type" value="Genomic_DNA"/>
</dbReference>
<reference evidence="4" key="1">
    <citation type="submission" date="2017-02" db="UniProtKB">
        <authorList>
            <consortium name="WormBaseParasite"/>
        </authorList>
    </citation>
    <scope>IDENTIFICATION</scope>
</reference>
<dbReference type="Proteomes" id="UP000271162">
    <property type="component" value="Unassembled WGS sequence"/>
</dbReference>
<evidence type="ECO:0000313" key="4">
    <source>
        <dbReference type="WBParaSite" id="NBR_0000772401-mRNA-1"/>
    </source>
</evidence>
<gene>
    <name evidence="2" type="ORF">NBR_LOCUS7725</name>
</gene>
<sequence length="259" mass="28759">MYSMDERRPAASPEDGDSSAFLGGLRRGFLAKRFESEDLRCFNPQCPAPLLVIAEHYLNCVDDCVHSAPVYSLFDFATAAGELSSDKAEPKKQKKPYPTHPPESPTPNRAVQVKKRKLTMYTMEKLLEQLESSVENPSGAVLGGKGPDELFGVLKQPEQKCDRFDITGMMLASKLRTLHDINRSRCEKWMVRLDEIMSTIGRAIYEETSLSESFDYPGVRSTPPFAHVVFALPSSPEPSMVTSAQYQMALVNYAAVVAA</sequence>
<keyword evidence="3" id="KW-1185">Reference proteome</keyword>
<reference evidence="2 3" key="2">
    <citation type="submission" date="2018-11" db="EMBL/GenBank/DDBJ databases">
        <authorList>
            <consortium name="Pathogen Informatics"/>
        </authorList>
    </citation>
    <scope>NUCLEOTIDE SEQUENCE [LARGE SCALE GENOMIC DNA]</scope>
</reference>
<accession>A0A0N4XXK1</accession>
<feature type="region of interest" description="Disordered" evidence="1">
    <location>
        <begin position="84"/>
        <end position="110"/>
    </location>
</feature>